<feature type="region of interest" description="Disordered" evidence="1">
    <location>
        <begin position="279"/>
        <end position="298"/>
    </location>
</feature>
<name>A0AB39BCQ0_9MICO</name>
<dbReference type="InterPro" id="IPR050456">
    <property type="entry name" value="DeoC/FbaB_aldolase"/>
</dbReference>
<dbReference type="InterPro" id="IPR002915">
    <property type="entry name" value="DeoC/FbaB/LacD_aldolase"/>
</dbReference>
<evidence type="ECO:0000256" key="1">
    <source>
        <dbReference type="SAM" id="MobiDB-lite"/>
    </source>
</evidence>
<dbReference type="SMART" id="SM01133">
    <property type="entry name" value="DeoC"/>
    <property type="match status" value="1"/>
</dbReference>
<proteinExistence type="predicted"/>
<dbReference type="SUPFAM" id="SSF51569">
    <property type="entry name" value="Aldolase"/>
    <property type="match status" value="1"/>
</dbReference>
<dbReference type="PANTHER" id="PTHR47916">
    <property type="entry name" value="FRUCTOSE-BISPHOSPHATE ALDOLASE CLASS 1"/>
    <property type="match status" value="1"/>
</dbReference>
<sequence>MTLYRLNRLFNPRSGRALDVAVDHGFFGERSFITGIENMDAVVSTLVDAGPDAVQLTIGQARKLQAHKGKNKPGLVLRTDVANVYGNPLDASLFSHHVPHAIEEAVRLDAVAVCVNLMELPGRPEVREANIRSILELRREATRYGMPLMVEPLVMQDNSKAGGYMVDGDIDKIVTLVRQGVELGADLIKADPSDDLAEYGRVIEVAGDVPVLVRGGGRVDDRTLLERTVAVLEAGAQGIVYGRNIVQHENPAGITAALLAVLHDGATVEQGLAILEESDAARGTAGTSGTSTTEGVQA</sequence>
<dbReference type="InterPro" id="IPR041720">
    <property type="entry name" value="FbaB-like"/>
</dbReference>
<dbReference type="AlphaFoldDB" id="A0AB39BCQ0"/>
<dbReference type="Pfam" id="PF01791">
    <property type="entry name" value="DeoC"/>
    <property type="match status" value="1"/>
</dbReference>
<dbReference type="InterPro" id="IPR013785">
    <property type="entry name" value="Aldolase_TIM"/>
</dbReference>
<dbReference type="EMBL" id="CP162511">
    <property type="protein sequence ID" value="XDI04178.1"/>
    <property type="molecule type" value="Genomic_DNA"/>
</dbReference>
<organism evidence="2">
    <name type="scientific">Herbiconiux sp. A18JL235</name>
    <dbReference type="NCBI Taxonomy" id="3152363"/>
    <lineage>
        <taxon>Bacteria</taxon>
        <taxon>Bacillati</taxon>
        <taxon>Actinomycetota</taxon>
        <taxon>Actinomycetes</taxon>
        <taxon>Micrococcales</taxon>
        <taxon>Microbacteriaceae</taxon>
        <taxon>Herbiconiux</taxon>
    </lineage>
</organism>
<dbReference type="PIRSF" id="PIRSF038992">
    <property type="entry name" value="Aldolase_Ia"/>
    <property type="match status" value="1"/>
</dbReference>
<gene>
    <name evidence="2" type="ORF">ABFY20_12560</name>
</gene>
<accession>A0AB39BCQ0</accession>
<dbReference type="Gene3D" id="3.20.20.70">
    <property type="entry name" value="Aldolase class I"/>
    <property type="match status" value="1"/>
</dbReference>
<dbReference type="PANTHER" id="PTHR47916:SF1">
    <property type="entry name" value="3-HYDROXY-5-PHOSPHONOOXYPENTANE-2,4-DIONE THIOLASE"/>
    <property type="match status" value="1"/>
</dbReference>
<dbReference type="GO" id="GO:0004332">
    <property type="term" value="F:fructose-bisphosphate aldolase activity"/>
    <property type="evidence" value="ECO:0007669"/>
    <property type="project" value="InterPro"/>
</dbReference>
<dbReference type="RefSeq" id="WP_368496588.1">
    <property type="nucleotide sequence ID" value="NZ_CP162511.1"/>
</dbReference>
<reference evidence="2" key="1">
    <citation type="submission" date="2024-05" db="EMBL/GenBank/DDBJ databases">
        <title>Herbiconiux sp. A18JL235.</title>
        <authorList>
            <person name="Zhang G."/>
        </authorList>
    </citation>
    <scope>NUCLEOTIDE SEQUENCE</scope>
    <source>
        <strain evidence="2">A18JL235</strain>
    </source>
</reference>
<feature type="compositionally biased region" description="Low complexity" evidence="1">
    <location>
        <begin position="281"/>
        <end position="298"/>
    </location>
</feature>
<evidence type="ECO:0000313" key="2">
    <source>
        <dbReference type="EMBL" id="XDI04178.1"/>
    </source>
</evidence>
<protein>
    <submittedName>
        <fullName evidence="2">Class I fructose-bisphosphate aldolase</fullName>
    </submittedName>
</protein>